<feature type="domain" description="Calcineurin-like phosphoesterase" evidence="2">
    <location>
        <begin position="53"/>
        <end position="260"/>
    </location>
</feature>
<organism evidence="3 4">
    <name type="scientific">Dracunculus medinensis</name>
    <name type="common">Guinea worm</name>
    <dbReference type="NCBI Taxonomy" id="318479"/>
    <lineage>
        <taxon>Eukaryota</taxon>
        <taxon>Metazoa</taxon>
        <taxon>Ecdysozoa</taxon>
        <taxon>Nematoda</taxon>
        <taxon>Chromadorea</taxon>
        <taxon>Rhabditida</taxon>
        <taxon>Spirurina</taxon>
        <taxon>Dracunculoidea</taxon>
        <taxon>Dracunculidae</taxon>
        <taxon>Dracunculus</taxon>
    </lineage>
</organism>
<dbReference type="InterPro" id="IPR004843">
    <property type="entry name" value="Calcineurin-like_PHP"/>
</dbReference>
<evidence type="ECO:0000313" key="4">
    <source>
        <dbReference type="WBParaSite" id="DME_0000728401-mRNA-1"/>
    </source>
</evidence>
<sequence length="296" mass="34040">LRNLINTTDDDLLILFTADTQYFFQCTIGNDACKLASKSIRFKNGLALYLYVLVSIFSQVIRKLILSMKSKPSALILNGDLTGYGHLHELETFKDQWLTIPIRILPGLGNHDYENNVNDCVGNHCANRMLYWLSLIPENNDLELDYHKKQEFFLKTTYLGSFAYKKFICSPSGANCAYVIQLHNRPSYVAQIEAPFTSWQITNSFQWLTNVLNSFNQSLPIFINLHNLDLISRIKIRDILDKLKDRKLRIFILHAHIHHYHRVDMKCTKAGSIPSIYVGSVPNNRKDSKVNNGSEL</sequence>
<proteinExistence type="predicted"/>
<evidence type="ECO:0000259" key="2">
    <source>
        <dbReference type="Pfam" id="PF00149"/>
    </source>
</evidence>
<evidence type="ECO:0000313" key="3">
    <source>
        <dbReference type="Proteomes" id="UP000038040"/>
    </source>
</evidence>
<keyword evidence="1" id="KW-0472">Membrane</keyword>
<evidence type="ECO:0000256" key="1">
    <source>
        <dbReference type="SAM" id="Phobius"/>
    </source>
</evidence>
<keyword evidence="1" id="KW-0812">Transmembrane</keyword>
<name>A0A0N4UI67_DRAME</name>
<protein>
    <submittedName>
        <fullName evidence="4">Metallophos domain-containing protein</fullName>
    </submittedName>
</protein>
<dbReference type="WBParaSite" id="DME_0000728401-mRNA-1">
    <property type="protein sequence ID" value="DME_0000728401-mRNA-1"/>
    <property type="gene ID" value="DME_0000728401"/>
</dbReference>
<dbReference type="Proteomes" id="UP000038040">
    <property type="component" value="Unplaced"/>
</dbReference>
<dbReference type="InterPro" id="IPR029052">
    <property type="entry name" value="Metallo-depent_PP-like"/>
</dbReference>
<accession>A0A0N4UI67</accession>
<dbReference type="GO" id="GO:0016787">
    <property type="term" value="F:hydrolase activity"/>
    <property type="evidence" value="ECO:0007669"/>
    <property type="project" value="InterPro"/>
</dbReference>
<feature type="transmembrane region" description="Helical" evidence="1">
    <location>
        <begin position="46"/>
        <end position="65"/>
    </location>
</feature>
<reference evidence="4" key="1">
    <citation type="submission" date="2016-04" db="UniProtKB">
        <authorList>
            <consortium name="WormBaseParasite"/>
        </authorList>
    </citation>
    <scope>IDENTIFICATION</scope>
</reference>
<dbReference type="SUPFAM" id="SSF56300">
    <property type="entry name" value="Metallo-dependent phosphatases"/>
    <property type="match status" value="1"/>
</dbReference>
<dbReference type="Gene3D" id="3.60.21.10">
    <property type="match status" value="1"/>
</dbReference>
<dbReference type="AlphaFoldDB" id="A0A0N4UI67"/>
<dbReference type="Pfam" id="PF00149">
    <property type="entry name" value="Metallophos"/>
    <property type="match status" value="1"/>
</dbReference>
<keyword evidence="1" id="KW-1133">Transmembrane helix</keyword>